<comment type="caution">
    <text evidence="2">The sequence shown here is derived from an EMBL/GenBank/DDBJ whole genome shotgun (WGS) entry which is preliminary data.</text>
</comment>
<organism evidence="2 3">
    <name type="scientific">Candidatus Harrisonbacteria bacterium CG10_big_fil_rev_8_21_14_0_10_38_8</name>
    <dbReference type="NCBI Taxonomy" id="1974582"/>
    <lineage>
        <taxon>Bacteria</taxon>
        <taxon>Candidatus Harrisoniibacteriota</taxon>
    </lineage>
</organism>
<dbReference type="EMBL" id="PFAY01000003">
    <property type="protein sequence ID" value="PIT93353.1"/>
    <property type="molecule type" value="Genomic_DNA"/>
</dbReference>
<gene>
    <name evidence="2" type="ORF">COU06_00555</name>
</gene>
<evidence type="ECO:0000313" key="2">
    <source>
        <dbReference type="EMBL" id="PIT93353.1"/>
    </source>
</evidence>
<accession>A0A2M6WKQ8</accession>
<reference evidence="3" key="1">
    <citation type="submission" date="2017-09" db="EMBL/GenBank/DDBJ databases">
        <title>Depth-based differentiation of microbial function through sediment-hosted aquifers and enrichment of novel symbionts in the deep terrestrial subsurface.</title>
        <authorList>
            <person name="Probst A.J."/>
            <person name="Ladd B."/>
            <person name="Jarett J.K."/>
            <person name="Geller-Mcgrath D.E."/>
            <person name="Sieber C.M.K."/>
            <person name="Emerson J.B."/>
            <person name="Anantharaman K."/>
            <person name="Thomas B.C."/>
            <person name="Malmstrom R."/>
            <person name="Stieglmeier M."/>
            <person name="Klingl A."/>
            <person name="Woyke T."/>
            <person name="Ryan C.M."/>
            <person name="Banfield J.F."/>
        </authorList>
    </citation>
    <scope>NUCLEOTIDE SEQUENCE [LARGE SCALE GENOMIC DNA]</scope>
</reference>
<name>A0A2M6WKQ8_9BACT</name>
<dbReference type="Proteomes" id="UP000229112">
    <property type="component" value="Unassembled WGS sequence"/>
</dbReference>
<keyword evidence="1" id="KW-0732">Signal</keyword>
<evidence type="ECO:0000256" key="1">
    <source>
        <dbReference type="SAM" id="SignalP"/>
    </source>
</evidence>
<proteinExistence type="predicted"/>
<dbReference type="AlphaFoldDB" id="A0A2M6WKQ8"/>
<feature type="signal peptide" evidence="1">
    <location>
        <begin position="1"/>
        <end position="20"/>
    </location>
</feature>
<feature type="chain" id="PRO_5014649922" evidence="1">
    <location>
        <begin position="21"/>
        <end position="121"/>
    </location>
</feature>
<sequence length="121" mass="13219">MKRLFIFLGVLIISSSVASATIQYNGKNYILPLLKNSEEIPVPTNLDQVKDVISDVELDKIISTSTASDLITGAKDASDKTVNWLDKDAGIDVIGILKGIGNGFIFAAEFMINLLKSWFIK</sequence>
<protein>
    <submittedName>
        <fullName evidence="2">Uncharacterized protein</fullName>
    </submittedName>
</protein>
<evidence type="ECO:0000313" key="3">
    <source>
        <dbReference type="Proteomes" id="UP000229112"/>
    </source>
</evidence>